<sequence length="37" mass="4454">MRRKAHDQEENYRNVNNRTEKEPPEICRNGRFPGVLV</sequence>
<dbReference type="KEGG" id="rho:RHOM_05570"/>
<dbReference type="Proteomes" id="UP000008178">
    <property type="component" value="Chromosome"/>
</dbReference>
<dbReference type="EMBL" id="CP003040">
    <property type="protein sequence ID" value="AEN96233.1"/>
    <property type="molecule type" value="Genomic_DNA"/>
</dbReference>
<protein>
    <submittedName>
        <fullName evidence="2">Uncharacterized protein</fullName>
    </submittedName>
</protein>
<evidence type="ECO:0000256" key="1">
    <source>
        <dbReference type="SAM" id="MobiDB-lite"/>
    </source>
</evidence>
<organism evidence="2 3">
    <name type="scientific">Roseburia hominis (strain DSM 16839 / JCM 17582 / NCIMB 14029 / A2-183)</name>
    <dbReference type="NCBI Taxonomy" id="585394"/>
    <lineage>
        <taxon>Bacteria</taxon>
        <taxon>Bacillati</taxon>
        <taxon>Bacillota</taxon>
        <taxon>Clostridia</taxon>
        <taxon>Lachnospirales</taxon>
        <taxon>Lachnospiraceae</taxon>
        <taxon>Roseburia</taxon>
    </lineage>
</organism>
<keyword evidence="3" id="KW-1185">Reference proteome</keyword>
<name>G2T2L0_ROSHA</name>
<gene>
    <name evidence="2" type="ordered locus">RHOM_05570</name>
</gene>
<feature type="compositionally biased region" description="Basic and acidic residues" evidence="1">
    <location>
        <begin position="1"/>
        <end position="25"/>
    </location>
</feature>
<dbReference type="HOGENOM" id="CLU_3348182_0_0_9"/>
<feature type="region of interest" description="Disordered" evidence="1">
    <location>
        <begin position="1"/>
        <end position="37"/>
    </location>
</feature>
<reference evidence="2 3" key="1">
    <citation type="journal article" date="2015" name="Genome Announc.">
        <title>Complete genome sequence of the human gut symbiont Roseburia hominis.</title>
        <authorList>
            <person name="Travis A.J."/>
            <person name="Kelly D."/>
            <person name="Flint H.J."/>
            <person name="Aminov R.I."/>
        </authorList>
    </citation>
    <scope>NUCLEOTIDE SEQUENCE [LARGE SCALE GENOMIC DNA]</scope>
    <source>
        <strain evidence="3">DSM 16839 / JCM 17582 / NCIMB 14029 / A2-183</strain>
    </source>
</reference>
<accession>G2T2L0</accession>
<evidence type="ECO:0000313" key="3">
    <source>
        <dbReference type="Proteomes" id="UP000008178"/>
    </source>
</evidence>
<dbReference type="AlphaFoldDB" id="G2T2L0"/>
<proteinExistence type="predicted"/>
<evidence type="ECO:0000313" key="2">
    <source>
        <dbReference type="EMBL" id="AEN96233.1"/>
    </source>
</evidence>